<reference evidence="1 2" key="1">
    <citation type="submission" date="2016-04" db="EMBL/GenBank/DDBJ databases">
        <title>A degradative enzymes factory behind the ericoid mycorrhizal symbiosis.</title>
        <authorList>
            <consortium name="DOE Joint Genome Institute"/>
            <person name="Martino E."/>
            <person name="Morin E."/>
            <person name="Grelet G."/>
            <person name="Kuo A."/>
            <person name="Kohler A."/>
            <person name="Daghino S."/>
            <person name="Barry K."/>
            <person name="Choi C."/>
            <person name="Cichocki N."/>
            <person name="Clum A."/>
            <person name="Copeland A."/>
            <person name="Hainaut M."/>
            <person name="Haridas S."/>
            <person name="Labutti K."/>
            <person name="Lindquist E."/>
            <person name="Lipzen A."/>
            <person name="Khouja H.-R."/>
            <person name="Murat C."/>
            <person name="Ohm R."/>
            <person name="Olson A."/>
            <person name="Spatafora J."/>
            <person name="Veneault-Fourrey C."/>
            <person name="Henrissat B."/>
            <person name="Grigoriev I."/>
            <person name="Martin F."/>
            <person name="Perotto S."/>
        </authorList>
    </citation>
    <scope>NUCLEOTIDE SEQUENCE [LARGE SCALE GENOMIC DNA]</scope>
    <source>
        <strain evidence="1 2">F</strain>
    </source>
</reference>
<dbReference type="Proteomes" id="UP000235786">
    <property type="component" value="Unassembled WGS sequence"/>
</dbReference>
<gene>
    <name evidence="1" type="ORF">L207DRAFT_347287</name>
</gene>
<dbReference type="EMBL" id="KZ613945">
    <property type="protein sequence ID" value="PMD40915.1"/>
    <property type="molecule type" value="Genomic_DNA"/>
</dbReference>
<evidence type="ECO:0000313" key="2">
    <source>
        <dbReference type="Proteomes" id="UP000235786"/>
    </source>
</evidence>
<organism evidence="1 2">
    <name type="scientific">Hyaloscypha variabilis (strain UAMH 11265 / GT02V1 / F)</name>
    <name type="common">Meliniomyces variabilis</name>
    <dbReference type="NCBI Taxonomy" id="1149755"/>
    <lineage>
        <taxon>Eukaryota</taxon>
        <taxon>Fungi</taxon>
        <taxon>Dikarya</taxon>
        <taxon>Ascomycota</taxon>
        <taxon>Pezizomycotina</taxon>
        <taxon>Leotiomycetes</taxon>
        <taxon>Helotiales</taxon>
        <taxon>Hyaloscyphaceae</taxon>
        <taxon>Hyaloscypha</taxon>
        <taxon>Hyaloscypha variabilis</taxon>
    </lineage>
</organism>
<name>A0A2J6RQX0_HYAVF</name>
<evidence type="ECO:0000313" key="1">
    <source>
        <dbReference type="EMBL" id="PMD40915.1"/>
    </source>
</evidence>
<dbReference type="AlphaFoldDB" id="A0A2J6RQX0"/>
<dbReference type="OrthoDB" id="3758768at2759"/>
<proteinExistence type="predicted"/>
<sequence>MENESYYRRKEFPPWTWLGWKDRIALPMWQTGSCPNDSRPDIFFLDIDEYEDDAHSVVERGIAQVIEYPDEKTVTPSLKIFSQVARLDAVKVARKSESFRESNGDEDDGAITAENDLWCLDIAHAHDLPCVHGGICWVFTRSACFSVDPETSSKLERGGCKMEFVLLVHWQEHNKGDQSTWTALETNPLLTSGEFDLGDLVLALLLLRNQAGYAERLALVPIPYESWVAASPQEMVVELV</sequence>
<protein>
    <submittedName>
        <fullName evidence="1">Uncharacterized protein</fullName>
    </submittedName>
</protein>
<keyword evidence="2" id="KW-1185">Reference proteome</keyword>
<accession>A0A2J6RQX0</accession>